<feature type="region of interest" description="Disordered" evidence="1">
    <location>
        <begin position="22"/>
        <end position="49"/>
    </location>
</feature>
<feature type="compositionally biased region" description="Low complexity" evidence="1">
    <location>
        <begin position="22"/>
        <end position="40"/>
    </location>
</feature>
<sequence length="121" mass="11981">MARQVVAVALMLVAIAGTVSADANTTNTTSPSPSPKASPSGDLPSLGDYEDAFSATAGALAPGISDIRPEDFAAIDASMGALAASPKANPQHHNNASSALTLGISSAAVTGVAALTTFFYF</sequence>
<reference evidence="3 5" key="1">
    <citation type="journal article" date="2020" name="Mol. Biol. Evol.">
        <title>Distinct Expression and Methylation Patterns for Genes with Different Fates following a Single Whole-Genome Duplication in Flowering Plants.</title>
        <authorList>
            <person name="Shi T."/>
            <person name="Rahmani R.S."/>
            <person name="Gugger P.F."/>
            <person name="Wang M."/>
            <person name="Li H."/>
            <person name="Zhang Y."/>
            <person name="Li Z."/>
            <person name="Wang Q."/>
            <person name="Van de Peer Y."/>
            <person name="Marchal K."/>
            <person name="Chen J."/>
        </authorList>
    </citation>
    <scope>NUCLEOTIDE SEQUENCE [LARGE SCALE GENOMIC DNA]</scope>
    <source>
        <tissue evidence="3">Leaf</tissue>
    </source>
</reference>
<evidence type="ECO:0000313" key="3">
    <source>
        <dbReference type="EMBL" id="DAD34000.1"/>
    </source>
</evidence>
<organism evidence="3 5">
    <name type="scientific">Nelumbo nucifera</name>
    <name type="common">Sacred lotus</name>
    <dbReference type="NCBI Taxonomy" id="4432"/>
    <lineage>
        <taxon>Eukaryota</taxon>
        <taxon>Viridiplantae</taxon>
        <taxon>Streptophyta</taxon>
        <taxon>Embryophyta</taxon>
        <taxon>Tracheophyta</taxon>
        <taxon>Spermatophyta</taxon>
        <taxon>Magnoliopsida</taxon>
        <taxon>Proteales</taxon>
        <taxon>Nelumbonaceae</taxon>
        <taxon>Nelumbo</taxon>
    </lineage>
</organism>
<keyword evidence="2" id="KW-0732">Signal</keyword>
<evidence type="ECO:0000313" key="4">
    <source>
        <dbReference type="EMBL" id="DAD34380.1"/>
    </source>
</evidence>
<dbReference type="EMBL" id="DUZY01000004">
    <property type="protein sequence ID" value="DAD34000.1"/>
    <property type="molecule type" value="Genomic_DNA"/>
</dbReference>
<dbReference type="AlphaFoldDB" id="A0A822YN20"/>
<feature type="chain" id="PRO_5044663402" description="Anther-specific protein BCP1-like" evidence="2">
    <location>
        <begin position="22"/>
        <end position="121"/>
    </location>
</feature>
<dbReference type="Proteomes" id="UP000607653">
    <property type="component" value="Unassembled WGS sequence"/>
</dbReference>
<feature type="signal peptide" evidence="2">
    <location>
        <begin position="1"/>
        <end position="21"/>
    </location>
</feature>
<keyword evidence="5" id="KW-1185">Reference proteome</keyword>
<evidence type="ECO:0000256" key="2">
    <source>
        <dbReference type="SAM" id="SignalP"/>
    </source>
</evidence>
<protein>
    <recommendedName>
        <fullName evidence="6">Anther-specific protein BCP1-like</fullName>
    </recommendedName>
</protein>
<comment type="caution">
    <text evidence="3">The sequence shown here is derived from an EMBL/GenBank/DDBJ whole genome shotgun (WGS) entry which is preliminary data.</text>
</comment>
<evidence type="ECO:0008006" key="6">
    <source>
        <dbReference type="Google" id="ProtNLM"/>
    </source>
</evidence>
<gene>
    <name evidence="3" type="ORF">HUJ06_004640</name>
    <name evidence="4" type="ORF">HUJ06_005020</name>
</gene>
<evidence type="ECO:0000313" key="5">
    <source>
        <dbReference type="Proteomes" id="UP000607653"/>
    </source>
</evidence>
<name>A0A822YN20_NELNU</name>
<evidence type="ECO:0000256" key="1">
    <source>
        <dbReference type="SAM" id="MobiDB-lite"/>
    </source>
</evidence>
<accession>A0A822YN20</accession>
<dbReference type="EMBL" id="DUZY01000004">
    <property type="protein sequence ID" value="DAD34380.1"/>
    <property type="molecule type" value="Genomic_DNA"/>
</dbReference>
<proteinExistence type="predicted"/>